<evidence type="ECO:0000313" key="2">
    <source>
        <dbReference type="Proteomes" id="UP001218218"/>
    </source>
</evidence>
<reference evidence="1" key="1">
    <citation type="submission" date="2023-03" db="EMBL/GenBank/DDBJ databases">
        <title>Massive genome expansion in bonnet fungi (Mycena s.s.) driven by repeated elements and novel gene families across ecological guilds.</title>
        <authorList>
            <consortium name="Lawrence Berkeley National Laboratory"/>
            <person name="Harder C.B."/>
            <person name="Miyauchi S."/>
            <person name="Viragh M."/>
            <person name="Kuo A."/>
            <person name="Thoen E."/>
            <person name="Andreopoulos B."/>
            <person name="Lu D."/>
            <person name="Skrede I."/>
            <person name="Drula E."/>
            <person name="Henrissat B."/>
            <person name="Morin E."/>
            <person name="Kohler A."/>
            <person name="Barry K."/>
            <person name="LaButti K."/>
            <person name="Morin E."/>
            <person name="Salamov A."/>
            <person name="Lipzen A."/>
            <person name="Mereny Z."/>
            <person name="Hegedus B."/>
            <person name="Baldrian P."/>
            <person name="Stursova M."/>
            <person name="Weitz H."/>
            <person name="Taylor A."/>
            <person name="Grigoriev I.V."/>
            <person name="Nagy L.G."/>
            <person name="Martin F."/>
            <person name="Kauserud H."/>
        </authorList>
    </citation>
    <scope>NUCLEOTIDE SEQUENCE</scope>
    <source>
        <strain evidence="1">CBHHK002</strain>
    </source>
</reference>
<sequence>PHPDAAVFIVAWIMDSCDDVRLDGKPKDPSIPRGSYSHAQKLRAAATYGFGRLHGLGSLAWQKSEVSGKMIGNPSVSETVSRYMITLRKKKVRAGEVATSARAITPEIIYKLYHYNNEPEVAEIKPVTRRRRNAPVDINQWGGGRSRIMLHAVYVISFLCLLRFDEALKIQLQDIRKLTDASFELNLPFRKTSQYGGKITHRVA</sequence>
<dbReference type="EMBL" id="JARIHO010000058">
    <property type="protein sequence ID" value="KAJ7318435.1"/>
    <property type="molecule type" value="Genomic_DNA"/>
</dbReference>
<proteinExistence type="predicted"/>
<organism evidence="1 2">
    <name type="scientific">Mycena albidolilacea</name>
    <dbReference type="NCBI Taxonomy" id="1033008"/>
    <lineage>
        <taxon>Eukaryota</taxon>
        <taxon>Fungi</taxon>
        <taxon>Dikarya</taxon>
        <taxon>Basidiomycota</taxon>
        <taxon>Agaricomycotina</taxon>
        <taxon>Agaricomycetes</taxon>
        <taxon>Agaricomycetidae</taxon>
        <taxon>Agaricales</taxon>
        <taxon>Marasmiineae</taxon>
        <taxon>Mycenaceae</taxon>
        <taxon>Mycena</taxon>
    </lineage>
</organism>
<comment type="caution">
    <text evidence="1">The sequence shown here is derived from an EMBL/GenBank/DDBJ whole genome shotgun (WGS) entry which is preliminary data.</text>
</comment>
<gene>
    <name evidence="1" type="ORF">DFH08DRAFT_714778</name>
</gene>
<name>A0AAD6ZDQ3_9AGAR</name>
<feature type="non-terminal residue" evidence="1">
    <location>
        <position position="1"/>
    </location>
</feature>
<dbReference type="AlphaFoldDB" id="A0AAD6ZDQ3"/>
<keyword evidence="2" id="KW-1185">Reference proteome</keyword>
<evidence type="ECO:0000313" key="1">
    <source>
        <dbReference type="EMBL" id="KAJ7318435.1"/>
    </source>
</evidence>
<dbReference type="Proteomes" id="UP001218218">
    <property type="component" value="Unassembled WGS sequence"/>
</dbReference>
<protein>
    <submittedName>
        <fullName evidence="1">Uncharacterized protein</fullName>
    </submittedName>
</protein>
<accession>A0AAD6ZDQ3</accession>